<gene>
    <name evidence="1" type="ORF">ACFP3J_29430</name>
</gene>
<sequence length="45" mass="4789">MPASLTSLVVGTAVVRKGVVWVRGRTRGRLEAVPGGKKAGRENDR</sequence>
<name>A0ABW0WTH7_STRNO</name>
<evidence type="ECO:0000313" key="2">
    <source>
        <dbReference type="Proteomes" id="UP001596065"/>
    </source>
</evidence>
<dbReference type="Proteomes" id="UP001596065">
    <property type="component" value="Unassembled WGS sequence"/>
</dbReference>
<evidence type="ECO:0000313" key="1">
    <source>
        <dbReference type="EMBL" id="MFC5659581.1"/>
    </source>
</evidence>
<comment type="caution">
    <text evidence="1">The sequence shown here is derived from an EMBL/GenBank/DDBJ whole genome shotgun (WGS) entry which is preliminary data.</text>
</comment>
<keyword evidence="2" id="KW-1185">Reference proteome</keyword>
<accession>A0ABW0WTH7</accession>
<dbReference type="EMBL" id="JBHSOE010000068">
    <property type="protein sequence ID" value="MFC5659581.1"/>
    <property type="molecule type" value="Genomic_DNA"/>
</dbReference>
<reference evidence="2" key="1">
    <citation type="journal article" date="2019" name="Int. J. Syst. Evol. Microbiol.">
        <title>The Global Catalogue of Microorganisms (GCM) 10K type strain sequencing project: providing services to taxonomists for standard genome sequencing and annotation.</title>
        <authorList>
            <consortium name="The Broad Institute Genomics Platform"/>
            <consortium name="The Broad Institute Genome Sequencing Center for Infectious Disease"/>
            <person name="Wu L."/>
            <person name="Ma J."/>
        </authorList>
    </citation>
    <scope>NUCLEOTIDE SEQUENCE [LARGE SCALE GENOMIC DNA]</scope>
    <source>
        <strain evidence="2">KCTC 5701</strain>
    </source>
</reference>
<protein>
    <submittedName>
        <fullName evidence="1">Uncharacterized protein</fullName>
    </submittedName>
</protein>
<dbReference type="RefSeq" id="WP_344348474.1">
    <property type="nucleotide sequence ID" value="NZ_BAAASM010000015.1"/>
</dbReference>
<organism evidence="1 2">
    <name type="scientific">Streptomyces nogalater</name>
    <dbReference type="NCBI Taxonomy" id="38314"/>
    <lineage>
        <taxon>Bacteria</taxon>
        <taxon>Bacillati</taxon>
        <taxon>Actinomycetota</taxon>
        <taxon>Actinomycetes</taxon>
        <taxon>Kitasatosporales</taxon>
        <taxon>Streptomycetaceae</taxon>
        <taxon>Streptomyces</taxon>
    </lineage>
</organism>
<proteinExistence type="predicted"/>